<dbReference type="Proteomes" id="UP000030708">
    <property type="component" value="Unassembled WGS sequence"/>
</dbReference>
<evidence type="ECO:0000313" key="1">
    <source>
        <dbReference type="EMBL" id="ETW35359.1"/>
    </source>
</evidence>
<reference evidence="1 2" key="1">
    <citation type="submission" date="2013-02" db="EMBL/GenBank/DDBJ databases">
        <title>The Genome Annotation of Plasmodium falciparum Tanzania (2000708).</title>
        <authorList>
            <consortium name="The Broad Institute Genome Sequencing Platform"/>
            <consortium name="The Broad Institute Genome Sequencing Center for Infectious Disease"/>
            <person name="Neafsey D."/>
            <person name="Hoffman S."/>
            <person name="Volkman S."/>
            <person name="Rosenthal P."/>
            <person name="Walker B."/>
            <person name="Young S.K."/>
            <person name="Zeng Q."/>
            <person name="Gargeya S."/>
            <person name="Fitzgerald M."/>
            <person name="Haas B."/>
            <person name="Abouelleil A."/>
            <person name="Allen A.W."/>
            <person name="Alvarado L."/>
            <person name="Arachchi H.M."/>
            <person name="Berlin A.M."/>
            <person name="Chapman S.B."/>
            <person name="Gainer-Dewar J."/>
            <person name="Goldberg J."/>
            <person name="Griggs A."/>
            <person name="Gujja S."/>
            <person name="Hansen M."/>
            <person name="Howarth C."/>
            <person name="Imamovic A."/>
            <person name="Ireland A."/>
            <person name="Larimer J."/>
            <person name="McCowan C."/>
            <person name="Murphy C."/>
            <person name="Pearson M."/>
            <person name="Poon T.W."/>
            <person name="Priest M."/>
            <person name="Roberts A."/>
            <person name="Saif S."/>
            <person name="Shea T."/>
            <person name="Sisk P."/>
            <person name="Sykes S."/>
            <person name="Wortman J."/>
            <person name="Nusbaum C."/>
            <person name="Birren B."/>
        </authorList>
    </citation>
    <scope>NUCLEOTIDE SEQUENCE [LARGE SCALE GENOMIC DNA]</scope>
    <source>
        <strain evidence="2">Tanzania (2000708)</strain>
    </source>
</reference>
<dbReference type="EMBL" id="KI926476">
    <property type="protein sequence ID" value="ETW35359.1"/>
    <property type="molecule type" value="Genomic_DNA"/>
</dbReference>
<reference evidence="1 2" key="2">
    <citation type="submission" date="2013-02" db="EMBL/GenBank/DDBJ databases">
        <title>The Genome Sequence of Plasmodium falciparum Tanzania (2000708).</title>
        <authorList>
            <consortium name="The Broad Institute Genome Sequencing Platform"/>
            <consortium name="The Broad Institute Genome Sequencing Center for Infectious Disease"/>
            <person name="Neafsey D."/>
            <person name="Cheeseman I."/>
            <person name="Volkman S."/>
            <person name="Adams J."/>
            <person name="Walker B."/>
            <person name="Young S.K."/>
            <person name="Zeng Q."/>
            <person name="Gargeya S."/>
            <person name="Fitzgerald M."/>
            <person name="Haas B."/>
            <person name="Abouelleil A."/>
            <person name="Alvarado L."/>
            <person name="Arachchi H.M."/>
            <person name="Berlin A.M."/>
            <person name="Chapman S.B."/>
            <person name="Dewar J."/>
            <person name="Goldberg J."/>
            <person name="Griggs A."/>
            <person name="Gujja S."/>
            <person name="Hansen M."/>
            <person name="Howarth C."/>
            <person name="Imamovic A."/>
            <person name="Larimer J."/>
            <person name="McCowan C."/>
            <person name="Murphy C."/>
            <person name="Neiman D."/>
            <person name="Pearson M."/>
            <person name="Priest M."/>
            <person name="Roberts A."/>
            <person name="Saif S."/>
            <person name="Shea T."/>
            <person name="Sisk P."/>
            <person name="Sykes S."/>
            <person name="Wortman J."/>
            <person name="Nusbaum C."/>
            <person name="Birren B."/>
        </authorList>
    </citation>
    <scope>NUCLEOTIDE SEQUENCE [LARGE SCALE GENOMIC DNA]</scope>
    <source>
        <strain evidence="2">Tanzania (2000708)</strain>
    </source>
</reference>
<proteinExistence type="predicted"/>
<gene>
    <name evidence="1" type="ORF">PFTANZ_03943</name>
</gene>
<accession>A0A024W372</accession>
<evidence type="ECO:0000313" key="2">
    <source>
        <dbReference type="Proteomes" id="UP000030708"/>
    </source>
</evidence>
<sequence>MNSTRLRHIENALNNFNFMSPLDIYMRLYFKSNNIKNKDKPYISEHVYNIIKNKTLLSYLSSPSSLYTNVIKTYFSSDK</sequence>
<dbReference type="eggNOG" id="KOG1122">
    <property type="taxonomic scope" value="Eukaryota"/>
</dbReference>
<name>A0A024W372_PLAFA</name>
<dbReference type="AlphaFoldDB" id="A0A024W372"/>
<protein>
    <submittedName>
        <fullName evidence="1">Uncharacterized protein</fullName>
    </submittedName>
</protein>
<organism evidence="1 2">
    <name type="scientific">Plasmodium falciparum Tanzania</name>
    <name type="common">2000708</name>
    <dbReference type="NCBI Taxonomy" id="1036725"/>
    <lineage>
        <taxon>Eukaryota</taxon>
        <taxon>Sar</taxon>
        <taxon>Alveolata</taxon>
        <taxon>Apicomplexa</taxon>
        <taxon>Aconoidasida</taxon>
        <taxon>Haemosporida</taxon>
        <taxon>Plasmodiidae</taxon>
        <taxon>Plasmodium</taxon>
        <taxon>Plasmodium (Laverania)</taxon>
    </lineage>
</organism>
<dbReference type="OrthoDB" id="4418812at2759"/>